<feature type="transmembrane region" description="Helical" evidence="1">
    <location>
        <begin position="134"/>
        <end position="155"/>
    </location>
</feature>
<dbReference type="EMBL" id="SLWM01000014">
    <property type="protein sequence ID" value="TCO17409.1"/>
    <property type="molecule type" value="Genomic_DNA"/>
</dbReference>
<dbReference type="RefSeq" id="WP_132192263.1">
    <property type="nucleotide sequence ID" value="NZ_SLWM01000014.1"/>
</dbReference>
<organism evidence="2 3">
    <name type="scientific">Kribbella orskensis</name>
    <dbReference type="NCBI Taxonomy" id="2512216"/>
    <lineage>
        <taxon>Bacteria</taxon>
        <taxon>Bacillati</taxon>
        <taxon>Actinomycetota</taxon>
        <taxon>Actinomycetes</taxon>
        <taxon>Propionibacteriales</taxon>
        <taxon>Kribbellaceae</taxon>
        <taxon>Kribbella</taxon>
    </lineage>
</organism>
<evidence type="ECO:0000256" key="1">
    <source>
        <dbReference type="SAM" id="Phobius"/>
    </source>
</evidence>
<keyword evidence="1" id="KW-0812">Transmembrane</keyword>
<evidence type="ECO:0000313" key="3">
    <source>
        <dbReference type="Proteomes" id="UP000295818"/>
    </source>
</evidence>
<feature type="transmembrane region" description="Helical" evidence="1">
    <location>
        <begin position="63"/>
        <end position="81"/>
    </location>
</feature>
<name>A0ABY2BDV7_9ACTN</name>
<gene>
    <name evidence="2" type="ORF">EV644_11457</name>
</gene>
<feature type="transmembrane region" description="Helical" evidence="1">
    <location>
        <begin position="6"/>
        <end position="27"/>
    </location>
</feature>
<dbReference type="Proteomes" id="UP000295818">
    <property type="component" value="Unassembled WGS sequence"/>
</dbReference>
<feature type="transmembrane region" description="Helical" evidence="1">
    <location>
        <begin position="87"/>
        <end position="108"/>
    </location>
</feature>
<sequence length="163" mass="16432">MNKVLLSVHVLAAIIFVGPVTVAASMFPPIARRSLTAGTESAGVAGTGDVGVLRVLHRISRGYAIGGLTVPVFGLAVGAGLGVLGDYWLIISMVLTLAAAGVLAFVVLPGQSRVLAAATGSQEQRAGSLPQAKALSMTTGIFALLWAVVVVLMIVRPGSTTGA</sequence>
<keyword evidence="1" id="KW-0472">Membrane</keyword>
<keyword evidence="3" id="KW-1185">Reference proteome</keyword>
<keyword evidence="1" id="KW-1133">Transmembrane helix</keyword>
<accession>A0ABY2BDV7</accession>
<evidence type="ECO:0008006" key="4">
    <source>
        <dbReference type="Google" id="ProtNLM"/>
    </source>
</evidence>
<protein>
    <recommendedName>
        <fullName evidence="4">Integral membrane protein DUF2269</fullName>
    </recommendedName>
</protein>
<proteinExistence type="predicted"/>
<reference evidence="2 3" key="1">
    <citation type="journal article" date="2015" name="Stand. Genomic Sci.">
        <title>Genomic Encyclopedia of Bacterial and Archaeal Type Strains, Phase III: the genomes of soil and plant-associated and newly described type strains.</title>
        <authorList>
            <person name="Whitman W.B."/>
            <person name="Woyke T."/>
            <person name="Klenk H.P."/>
            <person name="Zhou Y."/>
            <person name="Lilburn T.G."/>
            <person name="Beck B.J."/>
            <person name="De Vos P."/>
            <person name="Vandamme P."/>
            <person name="Eisen J.A."/>
            <person name="Garrity G."/>
            <person name="Hugenholtz P."/>
            <person name="Kyrpides N.C."/>
        </authorList>
    </citation>
    <scope>NUCLEOTIDE SEQUENCE [LARGE SCALE GENOMIC DNA]</scope>
    <source>
        <strain evidence="2 3">VKM Ac-2538</strain>
    </source>
</reference>
<comment type="caution">
    <text evidence="2">The sequence shown here is derived from an EMBL/GenBank/DDBJ whole genome shotgun (WGS) entry which is preliminary data.</text>
</comment>
<evidence type="ECO:0000313" key="2">
    <source>
        <dbReference type="EMBL" id="TCO17409.1"/>
    </source>
</evidence>